<evidence type="ECO:0000256" key="6">
    <source>
        <dbReference type="ARBA" id="ARBA00023136"/>
    </source>
</evidence>
<dbReference type="PANTHER" id="PTHR22926">
    <property type="entry name" value="PHOSPHO-N-ACETYLMURAMOYL-PENTAPEPTIDE-TRANSFERASE"/>
    <property type="match status" value="1"/>
</dbReference>
<dbReference type="InterPro" id="IPR000715">
    <property type="entry name" value="Glycosyl_transferase_4"/>
</dbReference>
<feature type="transmembrane region" description="Helical" evidence="7">
    <location>
        <begin position="160"/>
        <end position="180"/>
    </location>
</feature>
<evidence type="ECO:0000313" key="8">
    <source>
        <dbReference type="EMBL" id="MBE5728340.1"/>
    </source>
</evidence>
<organism evidence="8 9">
    <name type="scientific">Candidatus Acidifodinimicrobium mancum</name>
    <dbReference type="NCBI Taxonomy" id="2898728"/>
    <lineage>
        <taxon>Archaea</taxon>
        <taxon>Candidatus Parvarchaeota</taxon>
        <taxon>Candidatus Acidifodinimicrobiaceae</taxon>
        <taxon>Candidatus Acidifodinimicrobium</taxon>
    </lineage>
</organism>
<keyword evidence="6 7" id="KW-0472">Membrane</keyword>
<evidence type="ECO:0000256" key="3">
    <source>
        <dbReference type="ARBA" id="ARBA00022679"/>
    </source>
</evidence>
<feature type="transmembrane region" description="Helical" evidence="7">
    <location>
        <begin position="132"/>
        <end position="154"/>
    </location>
</feature>
<name>A0A8T3UV23_9ARCH</name>
<dbReference type="Proteomes" id="UP000718571">
    <property type="component" value="Unassembled WGS sequence"/>
</dbReference>
<keyword evidence="5 7" id="KW-1133">Transmembrane helix</keyword>
<feature type="transmembrane region" description="Helical" evidence="7">
    <location>
        <begin position="246"/>
        <end position="276"/>
    </location>
</feature>
<proteinExistence type="predicted"/>
<evidence type="ECO:0000256" key="4">
    <source>
        <dbReference type="ARBA" id="ARBA00022692"/>
    </source>
</evidence>
<feature type="transmembrane region" description="Helical" evidence="7">
    <location>
        <begin position="324"/>
        <end position="345"/>
    </location>
</feature>
<feature type="transmembrane region" description="Helical" evidence="7">
    <location>
        <begin position="192"/>
        <end position="211"/>
    </location>
</feature>
<reference evidence="8 9" key="1">
    <citation type="submission" date="2020-09" db="EMBL/GenBank/DDBJ databases">
        <title>Genomic characterization of a novel Parvarchaeota family in acid mine drainage sediments.</title>
        <authorList>
            <person name="Luo Z.-H."/>
        </authorList>
    </citation>
    <scope>NUCLEOTIDE SEQUENCE [LARGE SCALE GENOMIC DNA]</scope>
    <source>
        <strain evidence="8">MAS1_bins.189</strain>
    </source>
</reference>
<sequence>MLLEVLVAGIIAFLGTFLSGFYFIPILVKIGMIETDINKRGKPFLPASGGLIAVFGLLLGEIALIFSLDYFVTANINVTFLLLSLISILIVTFIGFMDDMAGGKIRTSKVKIKALIKGYSEVGGGLKQREKLLLTLVGVLPLIAINFGPAILMIPHIGTIYFNQILFTFIIIPIVFLFSANVFNMLEGLNGLSLQMGLVAIIAMGILSFHYGDYTEFSLSALMSGALLAYLYYGSYPAKMLPGDSFTYFVGASFAVLAIVGSTKALAIILILPWLAEFILKARGRFHVHSWGVLQKDGTLSSPHGNKVYSLTHLFLRTGKFKEWQIVFIFTLVEVILALVGLVVFW</sequence>
<comment type="caution">
    <text evidence="8">The sequence shown here is derived from an EMBL/GenBank/DDBJ whole genome shotgun (WGS) entry which is preliminary data.</text>
</comment>
<evidence type="ECO:0000256" key="2">
    <source>
        <dbReference type="ARBA" id="ARBA00022475"/>
    </source>
</evidence>
<keyword evidence="3" id="KW-0808">Transferase</keyword>
<protein>
    <recommendedName>
        <fullName evidence="10">Glycosyl transferase family 4</fullName>
    </recommendedName>
</protein>
<keyword evidence="4 7" id="KW-0812">Transmembrane</keyword>
<dbReference type="PANTHER" id="PTHR22926:SF3">
    <property type="entry name" value="UNDECAPRENYL-PHOSPHATE ALPHA-N-ACETYLGLUCOSAMINYL 1-PHOSPHATE TRANSFERASE"/>
    <property type="match status" value="1"/>
</dbReference>
<feature type="transmembrane region" description="Helical" evidence="7">
    <location>
        <begin position="6"/>
        <end position="28"/>
    </location>
</feature>
<dbReference type="GO" id="GO:0071555">
    <property type="term" value="P:cell wall organization"/>
    <property type="evidence" value="ECO:0007669"/>
    <property type="project" value="TreeGrafter"/>
</dbReference>
<dbReference type="EMBL" id="JADFAR010000005">
    <property type="protein sequence ID" value="MBE5728340.1"/>
    <property type="molecule type" value="Genomic_DNA"/>
</dbReference>
<dbReference type="GO" id="GO:0005886">
    <property type="term" value="C:plasma membrane"/>
    <property type="evidence" value="ECO:0007669"/>
    <property type="project" value="UniProtKB-SubCell"/>
</dbReference>
<accession>A0A8T3UV23</accession>
<dbReference type="Pfam" id="PF00953">
    <property type="entry name" value="Glycos_transf_4"/>
    <property type="match status" value="1"/>
</dbReference>
<comment type="subcellular location">
    <subcellularLocation>
        <location evidence="1">Cell membrane</location>
        <topology evidence="1">Multi-pass membrane protein</topology>
    </subcellularLocation>
</comment>
<dbReference type="GO" id="GO:0016780">
    <property type="term" value="F:phosphotransferase activity, for other substituted phosphate groups"/>
    <property type="evidence" value="ECO:0007669"/>
    <property type="project" value="InterPro"/>
</dbReference>
<feature type="transmembrane region" description="Helical" evidence="7">
    <location>
        <begin position="74"/>
        <end position="96"/>
    </location>
</feature>
<evidence type="ECO:0000256" key="7">
    <source>
        <dbReference type="SAM" id="Phobius"/>
    </source>
</evidence>
<feature type="transmembrane region" description="Helical" evidence="7">
    <location>
        <begin position="217"/>
        <end position="234"/>
    </location>
</feature>
<gene>
    <name evidence="8" type="ORF">IHE51_00585</name>
</gene>
<evidence type="ECO:0008006" key="10">
    <source>
        <dbReference type="Google" id="ProtNLM"/>
    </source>
</evidence>
<evidence type="ECO:0000256" key="5">
    <source>
        <dbReference type="ARBA" id="ARBA00022989"/>
    </source>
</evidence>
<dbReference type="GO" id="GO:0044038">
    <property type="term" value="P:cell wall macromolecule biosynthetic process"/>
    <property type="evidence" value="ECO:0007669"/>
    <property type="project" value="TreeGrafter"/>
</dbReference>
<keyword evidence="2" id="KW-1003">Cell membrane</keyword>
<evidence type="ECO:0000256" key="1">
    <source>
        <dbReference type="ARBA" id="ARBA00004651"/>
    </source>
</evidence>
<feature type="transmembrane region" description="Helical" evidence="7">
    <location>
        <begin position="49"/>
        <end position="68"/>
    </location>
</feature>
<dbReference type="AlphaFoldDB" id="A0A8T3UV23"/>
<evidence type="ECO:0000313" key="9">
    <source>
        <dbReference type="Proteomes" id="UP000718571"/>
    </source>
</evidence>